<feature type="transmembrane region" description="Helical" evidence="8">
    <location>
        <begin position="226"/>
        <end position="248"/>
    </location>
</feature>
<feature type="transmembrane region" description="Helical" evidence="8">
    <location>
        <begin position="292"/>
        <end position="311"/>
    </location>
</feature>
<evidence type="ECO:0000313" key="11">
    <source>
        <dbReference type="Proteomes" id="UP001589619"/>
    </source>
</evidence>
<evidence type="ECO:0000256" key="8">
    <source>
        <dbReference type="SAM" id="Phobius"/>
    </source>
</evidence>
<evidence type="ECO:0000256" key="7">
    <source>
        <dbReference type="ARBA" id="ARBA00023136"/>
    </source>
</evidence>
<dbReference type="PANTHER" id="PTHR30294">
    <property type="entry name" value="MEMBRANE COMPONENT OF ABC TRANSPORTER YHHJ-RELATED"/>
    <property type="match status" value="1"/>
</dbReference>
<reference evidence="10 11" key="1">
    <citation type="submission" date="2024-09" db="EMBL/GenBank/DDBJ databases">
        <authorList>
            <person name="Sun Q."/>
            <person name="Mori K."/>
        </authorList>
    </citation>
    <scope>NUCLEOTIDE SEQUENCE [LARGE SCALE GENOMIC DNA]</scope>
    <source>
        <strain evidence="10 11">JCM 12520</strain>
    </source>
</reference>
<dbReference type="EMBL" id="JBHMAG010000013">
    <property type="protein sequence ID" value="MFB9753797.1"/>
    <property type="molecule type" value="Genomic_DNA"/>
</dbReference>
<keyword evidence="4" id="KW-1003">Cell membrane</keyword>
<organism evidence="10 11">
    <name type="scientific">Paenibacillus hodogayensis</name>
    <dbReference type="NCBI Taxonomy" id="279208"/>
    <lineage>
        <taxon>Bacteria</taxon>
        <taxon>Bacillati</taxon>
        <taxon>Bacillota</taxon>
        <taxon>Bacilli</taxon>
        <taxon>Bacillales</taxon>
        <taxon>Paenibacillaceae</taxon>
        <taxon>Paenibacillus</taxon>
    </lineage>
</organism>
<protein>
    <submittedName>
        <fullName evidence="10">ABC transporter permease</fullName>
    </submittedName>
</protein>
<dbReference type="PANTHER" id="PTHR30294:SF48">
    <property type="entry name" value="LINEARMYCIN RESISTANCE PERMEASE PROTEIN LNRM"/>
    <property type="match status" value="1"/>
</dbReference>
<feature type="transmembrane region" description="Helical" evidence="8">
    <location>
        <begin position="345"/>
        <end position="366"/>
    </location>
</feature>
<dbReference type="InterPro" id="IPR013525">
    <property type="entry name" value="ABC2_TM"/>
</dbReference>
<accession>A0ABV5VZP8</accession>
<feature type="transmembrane region" description="Helical" evidence="8">
    <location>
        <begin position="260"/>
        <end position="285"/>
    </location>
</feature>
<dbReference type="Proteomes" id="UP001589619">
    <property type="component" value="Unassembled WGS sequence"/>
</dbReference>
<evidence type="ECO:0000313" key="10">
    <source>
        <dbReference type="EMBL" id="MFB9753797.1"/>
    </source>
</evidence>
<keyword evidence="5 8" id="KW-0812">Transmembrane</keyword>
<comment type="subcellular location">
    <subcellularLocation>
        <location evidence="1">Cell membrane</location>
        <topology evidence="1">Multi-pass membrane protein</topology>
    </subcellularLocation>
</comment>
<feature type="transmembrane region" description="Helical" evidence="8">
    <location>
        <begin position="21"/>
        <end position="40"/>
    </location>
</feature>
<keyword evidence="7 8" id="KW-0472">Membrane</keyword>
<dbReference type="PROSITE" id="PS51012">
    <property type="entry name" value="ABC_TM2"/>
    <property type="match status" value="1"/>
</dbReference>
<comment type="similarity">
    <text evidence="2">Belongs to the ABC-2 integral membrane protein family.</text>
</comment>
<evidence type="ECO:0000259" key="9">
    <source>
        <dbReference type="PROSITE" id="PS51012"/>
    </source>
</evidence>
<keyword evidence="3" id="KW-0813">Transport</keyword>
<name>A0ABV5VZP8_9BACL</name>
<feature type="transmembrane region" description="Helical" evidence="8">
    <location>
        <begin position="182"/>
        <end position="205"/>
    </location>
</feature>
<gene>
    <name evidence="10" type="ORF">ACFFNY_19690</name>
</gene>
<proteinExistence type="inferred from homology"/>
<feature type="domain" description="ABC transmembrane type-2" evidence="9">
    <location>
        <begin position="149"/>
        <end position="371"/>
    </location>
</feature>
<evidence type="ECO:0000256" key="5">
    <source>
        <dbReference type="ARBA" id="ARBA00022692"/>
    </source>
</evidence>
<evidence type="ECO:0000256" key="6">
    <source>
        <dbReference type="ARBA" id="ARBA00022989"/>
    </source>
</evidence>
<evidence type="ECO:0000256" key="3">
    <source>
        <dbReference type="ARBA" id="ARBA00022448"/>
    </source>
</evidence>
<evidence type="ECO:0000256" key="2">
    <source>
        <dbReference type="ARBA" id="ARBA00007783"/>
    </source>
</evidence>
<evidence type="ECO:0000256" key="1">
    <source>
        <dbReference type="ARBA" id="ARBA00004651"/>
    </source>
</evidence>
<keyword evidence="11" id="KW-1185">Reference proteome</keyword>
<comment type="caution">
    <text evidence="10">The sequence shown here is derived from an EMBL/GenBank/DDBJ whole genome shotgun (WGS) entry which is preliminary data.</text>
</comment>
<evidence type="ECO:0000256" key="4">
    <source>
        <dbReference type="ARBA" id="ARBA00022475"/>
    </source>
</evidence>
<dbReference type="InterPro" id="IPR047817">
    <property type="entry name" value="ABC2_TM_bact-type"/>
</dbReference>
<dbReference type="Pfam" id="PF12698">
    <property type="entry name" value="ABC2_membrane_3"/>
    <property type="match status" value="1"/>
</dbReference>
<sequence length="374" mass="40788">MTIWTIAYKEIRSNLRDTRTFLFMLALPILLMLILGSALANTFSDDIHVGNLRLLVKSEATLPQLTAYWNGFAETIGKEGVAIEQASVATDGRDEVRANRYSAYAELDDTGIRLYGSSKDTIESNILQGMLTAFADRYSLAAAAFRTDPAAAQAIVASAGQPVDFIRETALTADKRPGSIDYYAVAMTTMIALYSAMSASSLFRGERTRNTAIRLMAAPISKGEIFLGKVIGCTFINMLCVIAVVLFSKFVFQADWGNHYVSVFLVLLTEVLLAVSLGLGMSFLIQGDGARSIIMIFTQIASFIGGAYFPIGDTEGVMTWISNLSPLRWANTALTQIIYLDKSSAAWPAIELNIGIAAVFLIIAVISMRRREAF</sequence>
<dbReference type="InterPro" id="IPR051449">
    <property type="entry name" value="ABC-2_transporter_component"/>
</dbReference>
<dbReference type="RefSeq" id="WP_344915003.1">
    <property type="nucleotide sequence ID" value="NZ_BAAAYO010000014.1"/>
</dbReference>
<keyword evidence="6 8" id="KW-1133">Transmembrane helix</keyword>